<feature type="signal peptide" evidence="1">
    <location>
        <begin position="1"/>
        <end position="21"/>
    </location>
</feature>
<feature type="chain" id="PRO_5015152255" evidence="1">
    <location>
        <begin position="22"/>
        <end position="171"/>
    </location>
</feature>
<evidence type="ECO:0000313" key="2">
    <source>
        <dbReference type="EMBL" id="GBF49544.1"/>
    </source>
</evidence>
<accession>A0A2P2DY28</accession>
<organism evidence="2 3">
    <name type="scientific">Leptospira ryugenii</name>
    <dbReference type="NCBI Taxonomy" id="1917863"/>
    <lineage>
        <taxon>Bacteria</taxon>
        <taxon>Pseudomonadati</taxon>
        <taxon>Spirochaetota</taxon>
        <taxon>Spirochaetia</taxon>
        <taxon>Leptospirales</taxon>
        <taxon>Leptospiraceae</taxon>
        <taxon>Leptospira</taxon>
    </lineage>
</organism>
<keyword evidence="2" id="KW-0449">Lipoprotein</keyword>
<sequence length="171" mass="19590">MKKTIILISVSLFGFVGCAKNAEVTWHKLCDDKTNKASLDFTVPLYSEPNVKSAVLEYVPVGTVVKVSGHRNHNVWDPKYFIKVQTLTQNGYMSPKCLVVNQDPEQSVWRYSKNLVKDYVYFYSPEDKEHYPRGYEYGSLKSLPKDKIPLSELSKGLEEAPFIHKTPLKQN</sequence>
<dbReference type="NCBIfam" id="NF047704">
    <property type="entry name" value="Lsa16_fam_lipo"/>
    <property type="match status" value="1"/>
</dbReference>
<proteinExistence type="predicted"/>
<protein>
    <submittedName>
        <fullName evidence="2">Lipoprotein</fullName>
    </submittedName>
</protein>
<name>A0A2P2DY28_9LEPT</name>
<dbReference type="OrthoDB" id="338432at2"/>
<evidence type="ECO:0000256" key="1">
    <source>
        <dbReference type="SAM" id="SignalP"/>
    </source>
</evidence>
<dbReference type="EMBL" id="BFBB01000003">
    <property type="protein sequence ID" value="GBF49544.1"/>
    <property type="molecule type" value="Genomic_DNA"/>
</dbReference>
<dbReference type="Gene3D" id="2.30.30.40">
    <property type="entry name" value="SH3 Domains"/>
    <property type="match status" value="1"/>
</dbReference>
<keyword evidence="3" id="KW-1185">Reference proteome</keyword>
<evidence type="ECO:0000313" key="3">
    <source>
        <dbReference type="Proteomes" id="UP000245133"/>
    </source>
</evidence>
<keyword evidence="1" id="KW-0732">Signal</keyword>
<dbReference type="Proteomes" id="UP000245133">
    <property type="component" value="Unassembled WGS sequence"/>
</dbReference>
<dbReference type="PROSITE" id="PS51257">
    <property type="entry name" value="PROKAR_LIPOPROTEIN"/>
    <property type="match status" value="1"/>
</dbReference>
<gene>
    <name evidence="2" type="ORF">LPTSP4_10580</name>
</gene>
<reference evidence="2 3" key="1">
    <citation type="submission" date="2018-02" db="EMBL/GenBank/DDBJ databases">
        <title>Novel Leptospira species isolated from soil and water in Japan.</title>
        <authorList>
            <person name="Nakao R."/>
            <person name="Masuzawa T."/>
        </authorList>
    </citation>
    <scope>NUCLEOTIDE SEQUENCE [LARGE SCALE GENOMIC DNA]</scope>
    <source>
        <strain evidence="2 3">YH101</strain>
    </source>
</reference>
<dbReference type="RefSeq" id="WP_108974520.1">
    <property type="nucleotide sequence ID" value="NZ_BFBB01000003.1"/>
</dbReference>
<dbReference type="AlphaFoldDB" id="A0A2P2DY28"/>
<comment type="caution">
    <text evidence="2">The sequence shown here is derived from an EMBL/GenBank/DDBJ whole genome shotgun (WGS) entry which is preliminary data.</text>
</comment>